<dbReference type="GeneID" id="95551965"/>
<dbReference type="GO" id="GO:0003677">
    <property type="term" value="F:DNA binding"/>
    <property type="evidence" value="ECO:0007669"/>
    <property type="project" value="UniProtKB-KW"/>
</dbReference>
<dbReference type="AlphaFoldDB" id="A0A1X7FY54"/>
<evidence type="ECO:0000256" key="1">
    <source>
        <dbReference type="ARBA" id="ARBA00023125"/>
    </source>
</evidence>
<dbReference type="RefSeq" id="WP_085229178.1">
    <property type="nucleotide sequence ID" value="NZ_BSQD01000012.1"/>
</dbReference>
<accession>A0A1X7FY54</accession>
<dbReference type="PANTHER" id="PTHR30204:SF98">
    <property type="entry name" value="HTH-TYPE TRANSCRIPTIONAL REGULATOR ADHR"/>
    <property type="match status" value="1"/>
</dbReference>
<evidence type="ECO:0000256" key="2">
    <source>
        <dbReference type="SAM" id="Coils"/>
    </source>
</evidence>
<dbReference type="PROSITE" id="PS00552">
    <property type="entry name" value="HTH_MERR_1"/>
    <property type="match status" value="1"/>
</dbReference>
<feature type="region of interest" description="Disordered" evidence="3">
    <location>
        <begin position="122"/>
        <end position="157"/>
    </location>
</feature>
<dbReference type="PRINTS" id="PR00040">
    <property type="entry name" value="HTHMERR"/>
</dbReference>
<evidence type="ECO:0000313" key="6">
    <source>
        <dbReference type="Proteomes" id="UP000192911"/>
    </source>
</evidence>
<keyword evidence="1" id="KW-0238">DNA-binding</keyword>
<keyword evidence="2" id="KW-0175">Coiled coil</keyword>
<organism evidence="5 6">
    <name type="scientific">Trinickia caryophylli</name>
    <name type="common">Paraburkholderia caryophylli</name>
    <dbReference type="NCBI Taxonomy" id="28094"/>
    <lineage>
        <taxon>Bacteria</taxon>
        <taxon>Pseudomonadati</taxon>
        <taxon>Pseudomonadota</taxon>
        <taxon>Betaproteobacteria</taxon>
        <taxon>Burkholderiales</taxon>
        <taxon>Burkholderiaceae</taxon>
        <taxon>Trinickia</taxon>
    </lineage>
</organism>
<dbReference type="InterPro" id="IPR000551">
    <property type="entry name" value="MerR-type_HTH_dom"/>
</dbReference>
<gene>
    <name evidence="5" type="ORF">SAMN06295900_11297</name>
</gene>
<proteinExistence type="predicted"/>
<dbReference type="InterPro" id="IPR047057">
    <property type="entry name" value="MerR_fam"/>
</dbReference>
<keyword evidence="6" id="KW-1185">Reference proteome</keyword>
<evidence type="ECO:0000313" key="5">
    <source>
        <dbReference type="EMBL" id="SMF60277.1"/>
    </source>
</evidence>
<reference evidence="6" key="1">
    <citation type="submission" date="2017-04" db="EMBL/GenBank/DDBJ databases">
        <authorList>
            <person name="Varghese N."/>
            <person name="Submissions S."/>
        </authorList>
    </citation>
    <scope>NUCLEOTIDE SEQUENCE [LARGE SCALE GENOMIC DNA]</scope>
    <source>
        <strain evidence="6">Ballard 720</strain>
    </source>
</reference>
<dbReference type="InterPro" id="IPR009061">
    <property type="entry name" value="DNA-bd_dom_put_sf"/>
</dbReference>
<protein>
    <submittedName>
        <fullName evidence="5">Transcriptional regulator, MerR family</fullName>
    </submittedName>
</protein>
<dbReference type="PROSITE" id="PS50937">
    <property type="entry name" value="HTH_MERR_2"/>
    <property type="match status" value="1"/>
</dbReference>
<feature type="compositionally biased region" description="Basic and acidic residues" evidence="3">
    <location>
        <begin position="122"/>
        <end position="138"/>
    </location>
</feature>
<dbReference type="STRING" id="28094.SAMN06295900_11297"/>
<feature type="coiled-coil region" evidence="2">
    <location>
        <begin position="85"/>
        <end position="119"/>
    </location>
</feature>
<dbReference type="Proteomes" id="UP000192911">
    <property type="component" value="Unassembled WGS sequence"/>
</dbReference>
<dbReference type="EMBL" id="FXAH01000012">
    <property type="protein sequence ID" value="SMF60277.1"/>
    <property type="molecule type" value="Genomic_DNA"/>
</dbReference>
<dbReference type="CDD" id="cd01109">
    <property type="entry name" value="HTH_YyaN"/>
    <property type="match status" value="1"/>
</dbReference>
<dbReference type="SUPFAM" id="SSF46955">
    <property type="entry name" value="Putative DNA-binding domain"/>
    <property type="match status" value="1"/>
</dbReference>
<dbReference type="GO" id="GO:0003700">
    <property type="term" value="F:DNA-binding transcription factor activity"/>
    <property type="evidence" value="ECO:0007669"/>
    <property type="project" value="InterPro"/>
</dbReference>
<dbReference type="Gene3D" id="1.10.1660.10">
    <property type="match status" value="1"/>
</dbReference>
<evidence type="ECO:0000256" key="3">
    <source>
        <dbReference type="SAM" id="MobiDB-lite"/>
    </source>
</evidence>
<dbReference type="PANTHER" id="PTHR30204">
    <property type="entry name" value="REDOX-CYCLING DRUG-SENSING TRANSCRIPTIONAL ACTIVATOR SOXR"/>
    <property type="match status" value="1"/>
</dbReference>
<dbReference type="Pfam" id="PF13411">
    <property type="entry name" value="MerR_1"/>
    <property type="match status" value="1"/>
</dbReference>
<dbReference type="OrthoDB" id="9808480at2"/>
<name>A0A1X7FY54_TRICW</name>
<dbReference type="SMART" id="SM00422">
    <property type="entry name" value="HTH_MERR"/>
    <property type="match status" value="1"/>
</dbReference>
<evidence type="ECO:0000259" key="4">
    <source>
        <dbReference type="PROSITE" id="PS50937"/>
    </source>
</evidence>
<sequence length="157" mass="17675">MSEALTIGRMAAVLGVSAHTLRYYEQAGLLLPVSRTSAGHRLYARADVEWLRFVMRLKATGMPISRMQAFAALRARGDETAQERLQLLVEHREAVLERLAQLRENLAAIDDKVSHYEALAHDMTKKQSDQRQRDKEQRWNTSAPKQAMGATRGDGTS</sequence>
<feature type="domain" description="HTH merR-type" evidence="4">
    <location>
        <begin position="4"/>
        <end position="73"/>
    </location>
</feature>